<dbReference type="Gene3D" id="2.60.120.330">
    <property type="entry name" value="B-lactam Antibiotic, Isopenicillin N Synthase, Chain"/>
    <property type="match status" value="1"/>
</dbReference>
<name>G3B315_CANTC</name>
<dbReference type="eggNOG" id="KOG0143">
    <property type="taxonomic scope" value="Eukaryota"/>
</dbReference>
<evidence type="ECO:0000313" key="3">
    <source>
        <dbReference type="EMBL" id="EGV64056.1"/>
    </source>
</evidence>
<comment type="similarity">
    <text evidence="1">Belongs to the iron/ascorbate-dependent oxidoreductase family.</text>
</comment>
<dbReference type="OrthoDB" id="406156at2759"/>
<dbReference type="SUPFAM" id="SSF51197">
    <property type="entry name" value="Clavaminate synthase-like"/>
    <property type="match status" value="1"/>
</dbReference>
<dbReference type="InterPro" id="IPR050231">
    <property type="entry name" value="Iron_ascorbate_oxido_reductase"/>
</dbReference>
<feature type="domain" description="Fe2OG dioxygenase" evidence="2">
    <location>
        <begin position="188"/>
        <end position="289"/>
    </location>
</feature>
<dbReference type="InterPro" id="IPR027443">
    <property type="entry name" value="IPNS-like_sf"/>
</dbReference>
<evidence type="ECO:0000313" key="4">
    <source>
        <dbReference type="Proteomes" id="UP000000707"/>
    </source>
</evidence>
<dbReference type="Pfam" id="PF14226">
    <property type="entry name" value="DIOX_N"/>
    <property type="match status" value="1"/>
</dbReference>
<dbReference type="GO" id="GO:0046872">
    <property type="term" value="F:metal ion binding"/>
    <property type="evidence" value="ECO:0007669"/>
    <property type="project" value="UniProtKB-KW"/>
</dbReference>
<keyword evidence="1" id="KW-0408">Iron</keyword>
<keyword evidence="4" id="KW-1185">Reference proteome</keyword>
<dbReference type="InterPro" id="IPR044861">
    <property type="entry name" value="IPNS-like_FE2OG_OXY"/>
</dbReference>
<dbReference type="GeneID" id="18248881"/>
<sequence>MTIEWNPPAATKEQLSHAELTVLDLSKYDEANGKYELAQELKTAVSKDGFWSIIGHGISPEEVSRQFALSKHFFDDYTVAEKSAQTVDFEKGDYFGYKSAGVKRVFGTQVKDTTEVFNIPKFNGQYESYYKQDFIKQHRKELDDFSKKSYEVGKKLLTLFAIILEIDEEYFVNNHLYNDRSDDHLRYMKYSIRSAEDDKQVENIYARAHTDFGSLTLLFEQRVEGLQIKLSDGSWKYVKPVENGIVCNIGDALTFWSNGYFKSTIHRVVRPPEDQVSQPRYGLFYFFRPGDKSVVQIVDSPVLRSQGLYKASEPLNGTEYVRKRVENYHNRNDYPKQANVKFKVGSYEVVDGFD</sequence>
<dbReference type="PRINTS" id="PR00682">
    <property type="entry name" value="IPNSYNTHASE"/>
</dbReference>
<accession>G3B315</accession>
<dbReference type="InterPro" id="IPR005123">
    <property type="entry name" value="Oxoglu/Fe-dep_dioxygenase_dom"/>
</dbReference>
<dbReference type="PANTHER" id="PTHR47990">
    <property type="entry name" value="2-OXOGLUTARATE (2OG) AND FE(II)-DEPENDENT OXYGENASE SUPERFAMILY PROTEIN-RELATED"/>
    <property type="match status" value="1"/>
</dbReference>
<dbReference type="AlphaFoldDB" id="G3B315"/>
<dbReference type="InterPro" id="IPR026992">
    <property type="entry name" value="DIOX_N"/>
</dbReference>
<protein>
    <submittedName>
        <fullName evidence="3">Clavaminate synthase-like protein</fullName>
    </submittedName>
</protein>
<keyword evidence="1" id="KW-0560">Oxidoreductase</keyword>
<dbReference type="EMBL" id="GL996521">
    <property type="protein sequence ID" value="EGV64056.1"/>
    <property type="molecule type" value="Genomic_DNA"/>
</dbReference>
<dbReference type="PROSITE" id="PS51471">
    <property type="entry name" value="FE2OG_OXY"/>
    <property type="match status" value="1"/>
</dbReference>
<dbReference type="GO" id="GO:0044283">
    <property type="term" value="P:small molecule biosynthetic process"/>
    <property type="evidence" value="ECO:0007669"/>
    <property type="project" value="UniProtKB-ARBA"/>
</dbReference>
<dbReference type="GO" id="GO:0016491">
    <property type="term" value="F:oxidoreductase activity"/>
    <property type="evidence" value="ECO:0007669"/>
    <property type="project" value="UniProtKB-KW"/>
</dbReference>
<reference evidence="3 4" key="1">
    <citation type="journal article" date="2011" name="Proc. Natl. Acad. Sci. U.S.A.">
        <title>Comparative genomics of xylose-fermenting fungi for enhanced biofuel production.</title>
        <authorList>
            <person name="Wohlbach D.J."/>
            <person name="Kuo A."/>
            <person name="Sato T.K."/>
            <person name="Potts K.M."/>
            <person name="Salamov A.A."/>
            <person name="LaButti K.M."/>
            <person name="Sun H."/>
            <person name="Clum A."/>
            <person name="Pangilinan J.L."/>
            <person name="Lindquist E.A."/>
            <person name="Lucas S."/>
            <person name="Lapidus A."/>
            <person name="Jin M."/>
            <person name="Gunawan C."/>
            <person name="Balan V."/>
            <person name="Dale B.E."/>
            <person name="Jeffries T.W."/>
            <person name="Zinkel R."/>
            <person name="Barry K.W."/>
            <person name="Grigoriev I.V."/>
            <person name="Gasch A.P."/>
        </authorList>
    </citation>
    <scope>NUCLEOTIDE SEQUENCE [LARGE SCALE GENOMIC DNA]</scope>
    <source>
        <strain evidence="4">ATCC 10573 / BCRC 21748 / CBS 615 / JCM 9827 / NBRC 10315 / NRRL Y-1498 / VKM Y-70</strain>
    </source>
</reference>
<proteinExistence type="inferred from homology"/>
<dbReference type="KEGG" id="cten:18248881"/>
<organism evidence="4">
    <name type="scientific">Candida tenuis (strain ATCC 10573 / BCRC 21748 / CBS 615 / JCM 9827 / NBRC 10315 / NRRL Y-1498 / VKM Y-70)</name>
    <name type="common">Yeast</name>
    <name type="synonym">Yamadazyma tenuis</name>
    <dbReference type="NCBI Taxonomy" id="590646"/>
    <lineage>
        <taxon>Eukaryota</taxon>
        <taxon>Fungi</taxon>
        <taxon>Dikarya</taxon>
        <taxon>Ascomycota</taxon>
        <taxon>Saccharomycotina</taxon>
        <taxon>Pichiomycetes</taxon>
        <taxon>Debaryomycetaceae</taxon>
        <taxon>Yamadazyma</taxon>
    </lineage>
</organism>
<evidence type="ECO:0000256" key="1">
    <source>
        <dbReference type="RuleBase" id="RU003682"/>
    </source>
</evidence>
<dbReference type="Proteomes" id="UP000000707">
    <property type="component" value="Unassembled WGS sequence"/>
</dbReference>
<evidence type="ECO:0000259" key="2">
    <source>
        <dbReference type="PROSITE" id="PS51471"/>
    </source>
</evidence>
<dbReference type="HOGENOM" id="CLU_010119_10_0_1"/>
<dbReference type="RefSeq" id="XP_006686370.1">
    <property type="nucleotide sequence ID" value="XM_006686307.1"/>
</dbReference>
<gene>
    <name evidence="3" type="ORF">CANTEDRAFT_122118</name>
</gene>
<keyword evidence="1" id="KW-0479">Metal-binding</keyword>
<dbReference type="Pfam" id="PF03171">
    <property type="entry name" value="2OG-FeII_Oxy"/>
    <property type="match status" value="1"/>
</dbReference>
<dbReference type="STRING" id="590646.G3B315"/>